<organism evidence="1 2">
    <name type="scientific">Meishania litoralis</name>
    <dbReference type="NCBI Taxonomy" id="3434685"/>
    <lineage>
        <taxon>Bacteria</taxon>
        <taxon>Pseudomonadati</taxon>
        <taxon>Bacteroidota</taxon>
        <taxon>Flavobacteriia</taxon>
        <taxon>Flavobacteriales</taxon>
        <taxon>Flavobacteriaceae</taxon>
        <taxon>Meishania</taxon>
    </lineage>
</organism>
<dbReference type="EMBL" id="JBHFPV010000001">
    <property type="protein sequence ID" value="MFH6603094.1"/>
    <property type="molecule type" value="Genomic_DNA"/>
</dbReference>
<comment type="caution">
    <text evidence="1">The sequence shown here is derived from an EMBL/GenBank/DDBJ whole genome shotgun (WGS) entry which is preliminary data.</text>
</comment>
<proteinExistence type="predicted"/>
<evidence type="ECO:0000313" key="1">
    <source>
        <dbReference type="EMBL" id="MFH6603094.1"/>
    </source>
</evidence>
<name>A0ACC7LHU6_9FLAO</name>
<evidence type="ECO:0000313" key="2">
    <source>
        <dbReference type="Proteomes" id="UP001595191"/>
    </source>
</evidence>
<reference evidence="1" key="1">
    <citation type="submission" date="2024-09" db="EMBL/GenBank/DDBJ databases">
        <authorList>
            <person name="Liu J."/>
        </authorList>
    </citation>
    <scope>NUCLEOTIDE SEQUENCE</scope>
    <source>
        <strain evidence="1">NBU2967</strain>
    </source>
</reference>
<sequence>MSKNWMIDLASNEIKLKKRTWFIQLFHFITCRRYTVRELYIFIYNEFHAPDKIAGMMSYSYPIDHDNIKKPKGVPFNYVMQGGWTIPESSLKKLIKGPLISEHGYALLVKADTTSEIAFRTVLKVIGWLTIPGGLFGTWEFLKYIFKYL</sequence>
<protein>
    <submittedName>
        <fullName evidence="1">Uncharacterized protein</fullName>
    </submittedName>
</protein>
<gene>
    <name evidence="1" type="ORF">ACEZ3G_06370</name>
</gene>
<keyword evidence="2" id="KW-1185">Reference proteome</keyword>
<dbReference type="Proteomes" id="UP001595191">
    <property type="component" value="Unassembled WGS sequence"/>
</dbReference>
<accession>A0ACC7LHU6</accession>